<name>A0A8J3AM59_9BURK</name>
<dbReference type="RefSeq" id="WP_188379523.1">
    <property type="nucleotide sequence ID" value="NZ_BMDI01000001.1"/>
</dbReference>
<comment type="caution">
    <text evidence="1">The sequence shown here is derived from an EMBL/GenBank/DDBJ whole genome shotgun (WGS) entry which is preliminary data.</text>
</comment>
<reference evidence="2" key="1">
    <citation type="journal article" date="2019" name="Int. J. Syst. Evol. Microbiol.">
        <title>The Global Catalogue of Microorganisms (GCM) 10K type strain sequencing project: providing services to taxonomists for standard genome sequencing and annotation.</title>
        <authorList>
            <consortium name="The Broad Institute Genomics Platform"/>
            <consortium name="The Broad Institute Genome Sequencing Center for Infectious Disease"/>
            <person name="Wu L."/>
            <person name="Ma J."/>
        </authorList>
    </citation>
    <scope>NUCLEOTIDE SEQUENCE [LARGE SCALE GENOMIC DNA]</scope>
    <source>
        <strain evidence="2">CCM 2767</strain>
    </source>
</reference>
<dbReference type="EMBL" id="BMDI01000001">
    <property type="protein sequence ID" value="GGI16268.1"/>
    <property type="molecule type" value="Genomic_DNA"/>
</dbReference>
<sequence length="71" mass="7428">MTRRKGGVSQKQFRKHADAIHGIGDDVLGRTQHGEPHCAGSTAIANNHITFNCGAGTGDVEDNRGSLGITS</sequence>
<evidence type="ECO:0000313" key="2">
    <source>
        <dbReference type="Proteomes" id="UP000642180"/>
    </source>
</evidence>
<accession>A0A8J3AM59</accession>
<keyword evidence="2" id="KW-1185">Reference proteome</keyword>
<dbReference type="AlphaFoldDB" id="A0A8J3AM59"/>
<evidence type="ECO:0000313" key="1">
    <source>
        <dbReference type="EMBL" id="GGI16268.1"/>
    </source>
</evidence>
<gene>
    <name evidence="1" type="ORF">GCM10008066_03110</name>
</gene>
<dbReference type="Proteomes" id="UP000642180">
    <property type="component" value="Unassembled WGS sequence"/>
</dbReference>
<proteinExistence type="predicted"/>
<organism evidence="1 2">
    <name type="scientific">Oxalicibacterium faecigallinarum</name>
    <dbReference type="NCBI Taxonomy" id="573741"/>
    <lineage>
        <taxon>Bacteria</taxon>
        <taxon>Pseudomonadati</taxon>
        <taxon>Pseudomonadota</taxon>
        <taxon>Betaproteobacteria</taxon>
        <taxon>Burkholderiales</taxon>
        <taxon>Oxalobacteraceae</taxon>
        <taxon>Oxalicibacterium</taxon>
    </lineage>
</organism>
<protein>
    <submittedName>
        <fullName evidence="1">Uncharacterized protein</fullName>
    </submittedName>
</protein>